<keyword evidence="4" id="KW-0418">Kinase</keyword>
<gene>
    <name evidence="8" type="ORF">MSP1401_LOCUS7992</name>
</gene>
<organism evidence="8">
    <name type="scientific">Micromonas pusilla</name>
    <name type="common">Picoplanktonic green alga</name>
    <name type="synonym">Chromulina pusilla</name>
    <dbReference type="NCBI Taxonomy" id="38833"/>
    <lineage>
        <taxon>Eukaryota</taxon>
        <taxon>Viridiplantae</taxon>
        <taxon>Chlorophyta</taxon>
        <taxon>Mamiellophyceae</taxon>
        <taxon>Mamiellales</taxon>
        <taxon>Mamiellaceae</taxon>
        <taxon>Micromonas</taxon>
    </lineage>
</organism>
<dbReference type="SUPFAM" id="SSF56112">
    <property type="entry name" value="Protein kinase-like (PK-like)"/>
    <property type="match status" value="1"/>
</dbReference>
<keyword evidence="3" id="KW-0547">Nucleotide-binding</keyword>
<proteinExistence type="predicted"/>
<feature type="domain" description="Protein kinase" evidence="7">
    <location>
        <begin position="1"/>
        <end position="103"/>
    </location>
</feature>
<dbReference type="PANTHER" id="PTHR24350">
    <property type="entry name" value="SERINE/THREONINE-PROTEIN KINASE IAL-RELATED"/>
    <property type="match status" value="1"/>
</dbReference>
<sequence>MAPEIVRCDKARRDELRALGKNGYGPEVDCWAIGVLAYECLVGTAPFEGGTTTEETYARILEGNVPEMPPGISKEARAFVAGCLTYDPARRLTAQQMLSHVWIRAHEPSHRGAGSSRGTQAPLSGVPEGESMGQGPLPEEGTREGDGDVVFGRGADDAGAWLGRHKSASAGFYPAALAALAERGGDDDAGPSASRLSLDHGVGLRSQSLTNVMGQNLKRGLGRIREFVFSGSGHSNPGGGGDAEPPNMDP</sequence>
<dbReference type="EMBL" id="HBEN01009644">
    <property type="protein sequence ID" value="CAD8443577.1"/>
    <property type="molecule type" value="Transcribed_RNA"/>
</dbReference>
<dbReference type="GO" id="GO:0004674">
    <property type="term" value="F:protein serine/threonine kinase activity"/>
    <property type="evidence" value="ECO:0007669"/>
    <property type="project" value="UniProtKB-KW"/>
</dbReference>
<evidence type="ECO:0000256" key="3">
    <source>
        <dbReference type="ARBA" id="ARBA00022741"/>
    </source>
</evidence>
<evidence type="ECO:0000256" key="6">
    <source>
        <dbReference type="SAM" id="MobiDB-lite"/>
    </source>
</evidence>
<evidence type="ECO:0000313" key="8">
    <source>
        <dbReference type="EMBL" id="CAD8443577.1"/>
    </source>
</evidence>
<dbReference type="InterPro" id="IPR000719">
    <property type="entry name" value="Prot_kinase_dom"/>
</dbReference>
<evidence type="ECO:0000256" key="5">
    <source>
        <dbReference type="ARBA" id="ARBA00022840"/>
    </source>
</evidence>
<accession>A0A7S0D7R7</accession>
<evidence type="ECO:0000259" key="7">
    <source>
        <dbReference type="PROSITE" id="PS50011"/>
    </source>
</evidence>
<dbReference type="Pfam" id="PF00069">
    <property type="entry name" value="Pkinase"/>
    <property type="match status" value="1"/>
</dbReference>
<dbReference type="InterPro" id="IPR030616">
    <property type="entry name" value="Aur-like"/>
</dbReference>
<dbReference type="GO" id="GO:0005524">
    <property type="term" value="F:ATP binding"/>
    <property type="evidence" value="ECO:0007669"/>
    <property type="project" value="UniProtKB-KW"/>
</dbReference>
<feature type="region of interest" description="Disordered" evidence="6">
    <location>
        <begin position="108"/>
        <end position="152"/>
    </location>
</feature>
<keyword evidence="1" id="KW-0723">Serine/threonine-protein kinase</keyword>
<evidence type="ECO:0000256" key="2">
    <source>
        <dbReference type="ARBA" id="ARBA00022679"/>
    </source>
</evidence>
<evidence type="ECO:0000256" key="1">
    <source>
        <dbReference type="ARBA" id="ARBA00022527"/>
    </source>
</evidence>
<keyword evidence="2" id="KW-0808">Transferase</keyword>
<name>A0A7S0D7R7_MICPS</name>
<reference evidence="8" key="1">
    <citation type="submission" date="2021-01" db="EMBL/GenBank/DDBJ databases">
        <authorList>
            <person name="Corre E."/>
            <person name="Pelletier E."/>
            <person name="Niang G."/>
            <person name="Scheremetjew M."/>
            <person name="Finn R."/>
            <person name="Kale V."/>
            <person name="Holt S."/>
            <person name="Cochrane G."/>
            <person name="Meng A."/>
            <person name="Brown T."/>
            <person name="Cohen L."/>
        </authorList>
    </citation>
    <scope>NUCLEOTIDE SEQUENCE</scope>
    <source>
        <strain evidence="8">CCAC1681</strain>
    </source>
</reference>
<dbReference type="AlphaFoldDB" id="A0A7S0D7R7"/>
<protein>
    <recommendedName>
        <fullName evidence="7">Protein kinase domain-containing protein</fullName>
    </recommendedName>
</protein>
<keyword evidence="5" id="KW-0067">ATP-binding</keyword>
<dbReference type="PROSITE" id="PS50011">
    <property type="entry name" value="PROTEIN_KINASE_DOM"/>
    <property type="match status" value="1"/>
</dbReference>
<feature type="region of interest" description="Disordered" evidence="6">
    <location>
        <begin position="228"/>
        <end position="250"/>
    </location>
</feature>
<dbReference type="Gene3D" id="1.10.510.10">
    <property type="entry name" value="Transferase(Phosphotransferase) domain 1"/>
    <property type="match status" value="1"/>
</dbReference>
<dbReference type="InterPro" id="IPR011009">
    <property type="entry name" value="Kinase-like_dom_sf"/>
</dbReference>
<evidence type="ECO:0000256" key="4">
    <source>
        <dbReference type="ARBA" id="ARBA00022777"/>
    </source>
</evidence>